<keyword evidence="3" id="KW-0812">Transmembrane</keyword>
<comment type="similarity">
    <text evidence="1">Belongs to the short-chain dehydrogenases/reductases (SDR) family.</text>
</comment>
<dbReference type="Proteomes" id="UP000614216">
    <property type="component" value="Unassembled WGS sequence"/>
</dbReference>
<organism evidence="4 5">
    <name type="scientific">Fulvivirga marina</name>
    <dbReference type="NCBI Taxonomy" id="2494733"/>
    <lineage>
        <taxon>Bacteria</taxon>
        <taxon>Pseudomonadati</taxon>
        <taxon>Bacteroidota</taxon>
        <taxon>Cytophagia</taxon>
        <taxon>Cytophagales</taxon>
        <taxon>Fulvivirgaceae</taxon>
        <taxon>Fulvivirga</taxon>
    </lineage>
</organism>
<dbReference type="PRINTS" id="PR00081">
    <property type="entry name" value="GDHRDH"/>
</dbReference>
<gene>
    <name evidence="4" type="ORF">JMN32_21500</name>
</gene>
<dbReference type="EMBL" id="JAEUGD010000066">
    <property type="protein sequence ID" value="MBL6448902.1"/>
    <property type="molecule type" value="Genomic_DNA"/>
</dbReference>
<evidence type="ECO:0000313" key="5">
    <source>
        <dbReference type="Proteomes" id="UP000614216"/>
    </source>
</evidence>
<keyword evidence="2" id="KW-0560">Oxidoreductase</keyword>
<dbReference type="SUPFAM" id="SSF51735">
    <property type="entry name" value="NAD(P)-binding Rossmann-fold domains"/>
    <property type="match status" value="1"/>
</dbReference>
<accession>A0A937G1K3</accession>
<dbReference type="RefSeq" id="WP_202858440.1">
    <property type="nucleotide sequence ID" value="NZ_JAEUGD010000066.1"/>
</dbReference>
<sequence length="243" mass="27163">MRTVLLLGATSDIGQALADKYAKEGYTVWLAGRNTSHMQDIASDLKIRHEANVEYYKFEALDYASHQKFYSDLPGVPDITVCIFGYLGDQEKAEREWNVCQNILDTNYKGAVSILNLIANSYEEKSAGTIVGISSVAGDRGRQSNYFYGSAKAGFTVYLAGLRNRLFKCNVHVLTVKPGFVDTKMTEHLDLPAPLTAQPEKVATAIFKAVKKRKNTIYVLGIWRLIMTIITSIPEPIFKRLKL</sequence>
<evidence type="ECO:0000256" key="3">
    <source>
        <dbReference type="SAM" id="Phobius"/>
    </source>
</evidence>
<keyword evidence="5" id="KW-1185">Reference proteome</keyword>
<dbReference type="GO" id="GO:0016491">
    <property type="term" value="F:oxidoreductase activity"/>
    <property type="evidence" value="ECO:0007669"/>
    <property type="project" value="UniProtKB-KW"/>
</dbReference>
<feature type="transmembrane region" description="Helical" evidence="3">
    <location>
        <begin position="217"/>
        <end position="238"/>
    </location>
</feature>
<dbReference type="Pfam" id="PF00106">
    <property type="entry name" value="adh_short"/>
    <property type="match status" value="1"/>
</dbReference>
<evidence type="ECO:0000256" key="2">
    <source>
        <dbReference type="ARBA" id="ARBA00023002"/>
    </source>
</evidence>
<dbReference type="NCBIfam" id="NF005489">
    <property type="entry name" value="PRK07102.1"/>
    <property type="match status" value="1"/>
</dbReference>
<comment type="caution">
    <text evidence="4">The sequence shown here is derived from an EMBL/GenBank/DDBJ whole genome shotgun (WGS) entry which is preliminary data.</text>
</comment>
<dbReference type="InterPro" id="IPR002347">
    <property type="entry name" value="SDR_fam"/>
</dbReference>
<keyword evidence="3" id="KW-1133">Transmembrane helix</keyword>
<evidence type="ECO:0000313" key="4">
    <source>
        <dbReference type="EMBL" id="MBL6448902.1"/>
    </source>
</evidence>
<evidence type="ECO:0000256" key="1">
    <source>
        <dbReference type="ARBA" id="ARBA00006484"/>
    </source>
</evidence>
<reference evidence="4" key="1">
    <citation type="submission" date="2021-01" db="EMBL/GenBank/DDBJ databases">
        <title>Fulvivirga kasyanovii gen. nov., sp nov., a novel member of the phylum Bacteroidetes isolated from seawater in a mussel farm.</title>
        <authorList>
            <person name="Zhao L.-H."/>
            <person name="Wang Z.-J."/>
        </authorList>
    </citation>
    <scope>NUCLEOTIDE SEQUENCE</scope>
    <source>
        <strain evidence="4">29W222</strain>
    </source>
</reference>
<dbReference type="PANTHER" id="PTHR44196">
    <property type="entry name" value="DEHYDROGENASE/REDUCTASE SDR FAMILY MEMBER 7B"/>
    <property type="match status" value="1"/>
</dbReference>
<dbReference type="AlphaFoldDB" id="A0A937G1K3"/>
<dbReference type="Gene3D" id="3.40.50.720">
    <property type="entry name" value="NAD(P)-binding Rossmann-like Domain"/>
    <property type="match status" value="1"/>
</dbReference>
<name>A0A937G1K3_9BACT</name>
<keyword evidence="3" id="KW-0472">Membrane</keyword>
<dbReference type="InterPro" id="IPR036291">
    <property type="entry name" value="NAD(P)-bd_dom_sf"/>
</dbReference>
<proteinExistence type="inferred from homology"/>
<protein>
    <submittedName>
        <fullName evidence="4">SDR family oxidoreductase</fullName>
    </submittedName>
</protein>
<dbReference type="PANTHER" id="PTHR44196:SF3">
    <property type="entry name" value="SHORT CHAIN DEHYDROGENASE FAMILY PROTEIN"/>
    <property type="match status" value="1"/>
</dbReference>
<dbReference type="GO" id="GO:0016020">
    <property type="term" value="C:membrane"/>
    <property type="evidence" value="ECO:0007669"/>
    <property type="project" value="TreeGrafter"/>
</dbReference>